<dbReference type="KEGG" id="mshj:MSHI_40610"/>
<organism evidence="2 3">
    <name type="scientific">Mycobacterium shinjukuense</name>
    <dbReference type="NCBI Taxonomy" id="398694"/>
    <lineage>
        <taxon>Bacteria</taxon>
        <taxon>Bacillati</taxon>
        <taxon>Actinomycetota</taxon>
        <taxon>Actinomycetes</taxon>
        <taxon>Mycobacteriales</taxon>
        <taxon>Mycobacteriaceae</taxon>
        <taxon>Mycobacterium</taxon>
    </lineage>
</organism>
<dbReference type="Proteomes" id="UP000467236">
    <property type="component" value="Chromosome"/>
</dbReference>
<keyword evidence="3" id="KW-1185">Reference proteome</keyword>
<feature type="region of interest" description="Disordered" evidence="1">
    <location>
        <begin position="57"/>
        <end position="131"/>
    </location>
</feature>
<evidence type="ECO:0000313" key="2">
    <source>
        <dbReference type="EMBL" id="BBX76155.1"/>
    </source>
</evidence>
<reference evidence="2 3" key="1">
    <citation type="journal article" date="2019" name="Emerg. Microbes Infect.">
        <title>Comprehensive subspecies identification of 175 nontuberculous mycobacteria species based on 7547 genomic profiles.</title>
        <authorList>
            <person name="Matsumoto Y."/>
            <person name="Kinjo T."/>
            <person name="Motooka D."/>
            <person name="Nabeya D."/>
            <person name="Jung N."/>
            <person name="Uechi K."/>
            <person name="Horii T."/>
            <person name="Iida T."/>
            <person name="Fujita J."/>
            <person name="Nakamura S."/>
        </authorList>
    </citation>
    <scope>NUCLEOTIDE SEQUENCE [LARGE SCALE GENOMIC DNA]</scope>
    <source>
        <strain evidence="2 3">JCM 14233</strain>
    </source>
</reference>
<accession>A0A7I7MVI8</accession>
<proteinExistence type="predicted"/>
<gene>
    <name evidence="2" type="ORF">MSHI_40610</name>
</gene>
<name>A0A7I7MVI8_9MYCO</name>
<dbReference type="AlphaFoldDB" id="A0A7I7MVI8"/>
<sequence length="131" mass="14040">MHQIDGPRQAFHLRDLMQLDRDVTATVYRDGRKTSAVSYLVDAGIVICRHASCRQAIGGGTPRTAADPSAPARPAAGVDTSGPVVVAPSKTSTPRRIATEATTEGVIPPWPAPEPQDERARTVVRRGGYQR</sequence>
<feature type="compositionally biased region" description="Low complexity" evidence="1">
    <location>
        <begin position="62"/>
        <end position="76"/>
    </location>
</feature>
<protein>
    <submittedName>
        <fullName evidence="2">Uncharacterized protein</fullName>
    </submittedName>
</protein>
<evidence type="ECO:0000256" key="1">
    <source>
        <dbReference type="SAM" id="MobiDB-lite"/>
    </source>
</evidence>
<evidence type="ECO:0000313" key="3">
    <source>
        <dbReference type="Proteomes" id="UP000467236"/>
    </source>
</evidence>
<dbReference type="EMBL" id="AP022575">
    <property type="protein sequence ID" value="BBX76155.1"/>
    <property type="molecule type" value="Genomic_DNA"/>
</dbReference>